<sequence>MSVVIETTIGDLTVDLFITERPRCSTNFLKLCKVKYYNMCLIHTVQPHFIAQTGDPTGTGRGGESIYSRIYGDQAKYFGVEDEPIIRHSSTGMISMVNDGDDMHGSQFFITLGEKLTSLDGKHTVFGQVVEGYDVLEKLSDTIVDDDGKPYKDIRITHTVILDDPFPDPKGLEIPSASPIPTREQMESGRIRVDEEVTTSEDENEEKAEKIKDKEAKAQATILEMIGDLPDADVAPPENVLFVCKLNPVTTEEDLELIFARFGKIVSCEIIRDSRTGDSLQYAFIEFDSPEACERAYHKMDNVLIDDRRIHVDFSQSVAKIRWRGRGRFEYADKGKNMKLDDLMKGGIGATGRQASDVRGGGDYGRRGGGGRDMSNGRGTPPARGGGGGGDRGSPPGGGGRGFGGGGGGKRGGGGDGWRDRGGRDHVGRTSESRDRSRSKERPRNARPQRGNSPSPSPPFHGGGGGGGGRFGFGGRGRGGRFGEYRRSRSRSPVNQRRGGMRGGGFFSGRRPDGFDRGPNWRDRPHFREGDRFRGGGAFRGRRSRSGSPPGRGRFRGGPPFMRGNHRRLMDRDLPSERALDEDTLRREIEQQEAIRLELQREREQLEREKRQTAQIERELLQARREEEQRRRQELERSRRDDDPEYPRYTRYYDQVQEDGSAYGHARSGSGRAYAYADGAAEGAVEEAAEEEDAEEEEESESEEERRRRSRGKKKKKERKRVRSEEVDEILVSGNMIANTLLASGQSAVVIHLDTSARDAAGGPAENAAGEGAAPRRNTTPAVRMTAVRDKGDSDDSDSSDESSSGSESGSEQESSGGESGSADSSAEEAGSSGGEEEGSKHRRKKSSFVKCIVTMLQGAVQMCHVNRGSAILRLGGGRPRFQVLRIPRRYGSQHEPQVRNLPTLRAMKYFDETYPLLFPGAEWRSIRLGLLSPSKPSALLNVFADTKQLEEDLQSQCCFDLQELVKKYREYERKEEVDVVVNEALEEDRKAEIEYQEAMRKRMQELEQGEKASSAEPTAVEKQEVFLDNYELSTRVIPSSIGFSSPLLSEMVPVSELKSLDEDDVISVDQEANPLLDYDASFPVQRKYLPNFRVSPSLHARFFLRGDVSRFPEPTRDPKTHRFTHYCLDGASLLPVVALELDPGDEVLDLCAAPGGKSLVILQTLMPSLLVCNDTSSGRLVRLRQVMENYVPKLPNIKVEVTQWDPREGPDDRFKGRFFDKILVDAPCSSDRHVLKDDENNLFKMRRTEERRSLPGIQTEILSAALEMLRPGGSLVYSTCTLNPTENDGVVYQALRNMWLHSKDTYTVRDLSVALFPFNSLFKLRQSRMKLGHMVLPFLPNNYGPLFLSRIDKNRRTTTVPSTE</sequence>
<evidence type="ECO:0000256" key="13">
    <source>
        <dbReference type="ARBA" id="ARBA00023242"/>
    </source>
</evidence>
<feature type="compositionally biased region" description="Basic and acidic residues" evidence="16">
    <location>
        <begin position="621"/>
        <end position="648"/>
    </location>
</feature>
<dbReference type="FunFam" id="3.30.70.330:FF:000287">
    <property type="entry name" value="Peptidyl-prolyl cis-trans isomerase"/>
    <property type="match status" value="1"/>
</dbReference>
<evidence type="ECO:0000256" key="8">
    <source>
        <dbReference type="ARBA" id="ARBA00022691"/>
    </source>
</evidence>
<dbReference type="InterPro" id="IPR049560">
    <property type="entry name" value="MeTrfase_RsmB-F_NOP2_cat"/>
</dbReference>
<dbReference type="FunFam" id="2.40.100.10:FF:000015">
    <property type="entry name" value="Peptidyl-prolyl cis-trans isomerase"/>
    <property type="match status" value="1"/>
</dbReference>
<dbReference type="Pfam" id="PF01189">
    <property type="entry name" value="Methyltr_RsmB-F"/>
    <property type="match status" value="1"/>
</dbReference>
<evidence type="ECO:0000256" key="9">
    <source>
        <dbReference type="ARBA" id="ARBA00022884"/>
    </source>
</evidence>
<evidence type="ECO:0000256" key="7">
    <source>
        <dbReference type="ARBA" id="ARBA00022679"/>
    </source>
</evidence>
<feature type="compositionally biased region" description="Basic and acidic residues" evidence="16">
    <location>
        <begin position="417"/>
        <end position="444"/>
    </location>
</feature>
<feature type="compositionally biased region" description="Gly residues" evidence="16">
    <location>
        <begin position="461"/>
        <end position="480"/>
    </location>
</feature>
<feature type="region of interest" description="Disordered" evidence="16">
    <location>
        <begin position="621"/>
        <end position="731"/>
    </location>
</feature>
<dbReference type="FunFam" id="3.40.50.150:FF:000055">
    <property type="entry name" value="5-methylcytosine rRNA methyltransferase NSUN4"/>
    <property type="match status" value="1"/>
</dbReference>
<proteinExistence type="inferred from homology"/>
<dbReference type="CDD" id="cd02440">
    <property type="entry name" value="AdoMet_MTases"/>
    <property type="match status" value="1"/>
</dbReference>
<organism evidence="17">
    <name type="scientific">Cyprideis torosa</name>
    <dbReference type="NCBI Taxonomy" id="163714"/>
    <lineage>
        <taxon>Eukaryota</taxon>
        <taxon>Metazoa</taxon>
        <taxon>Ecdysozoa</taxon>
        <taxon>Arthropoda</taxon>
        <taxon>Crustacea</taxon>
        <taxon>Oligostraca</taxon>
        <taxon>Ostracoda</taxon>
        <taxon>Podocopa</taxon>
        <taxon>Podocopida</taxon>
        <taxon>Cytherocopina</taxon>
        <taxon>Cytheroidea</taxon>
        <taxon>Cytherideidae</taxon>
        <taxon>Cyprideis</taxon>
    </lineage>
</organism>
<dbReference type="Pfam" id="PF00076">
    <property type="entry name" value="RRM_1"/>
    <property type="match status" value="1"/>
</dbReference>
<dbReference type="InterPro" id="IPR023267">
    <property type="entry name" value="RCMT"/>
</dbReference>
<dbReference type="InterPro" id="IPR029000">
    <property type="entry name" value="Cyclophilin-like_dom_sf"/>
</dbReference>
<evidence type="ECO:0000256" key="6">
    <source>
        <dbReference type="ARBA" id="ARBA00022603"/>
    </source>
</evidence>
<feature type="compositionally biased region" description="Basic residues" evidence="16">
    <location>
        <begin position="708"/>
        <end position="722"/>
    </location>
</feature>
<dbReference type="GO" id="GO:0003723">
    <property type="term" value="F:RNA binding"/>
    <property type="evidence" value="ECO:0007669"/>
    <property type="project" value="UniProtKB-UniRule"/>
</dbReference>
<feature type="region of interest" description="Disordered" evidence="16">
    <location>
        <begin position="167"/>
        <end position="189"/>
    </location>
</feature>
<dbReference type="GO" id="GO:0005739">
    <property type="term" value="C:mitochondrion"/>
    <property type="evidence" value="ECO:0007669"/>
    <property type="project" value="UniProtKB-SubCell"/>
</dbReference>
<dbReference type="SMART" id="SM00360">
    <property type="entry name" value="RRM"/>
    <property type="match status" value="1"/>
</dbReference>
<feature type="compositionally biased region" description="Basic and acidic residues" evidence="16">
    <location>
        <begin position="568"/>
        <end position="585"/>
    </location>
</feature>
<keyword evidence="9 14" id="KW-0694">RNA-binding</keyword>
<dbReference type="PANTHER" id="PTHR45843">
    <property type="entry name" value="PEPTIDYL-PROLYL CIS-TRANS ISOMERASE-LIKE 4"/>
    <property type="match status" value="1"/>
</dbReference>
<comment type="catalytic activity">
    <reaction evidence="1">
        <text>[protein]-peptidylproline (omega=180) = [protein]-peptidylproline (omega=0)</text>
        <dbReference type="Rhea" id="RHEA:16237"/>
        <dbReference type="Rhea" id="RHEA-COMP:10747"/>
        <dbReference type="Rhea" id="RHEA-COMP:10748"/>
        <dbReference type="ChEBI" id="CHEBI:83833"/>
        <dbReference type="ChEBI" id="CHEBI:83834"/>
        <dbReference type="EC" id="5.2.1.8"/>
    </reaction>
</comment>
<keyword evidence="8 15" id="KW-0949">S-adenosyl-L-methionine</keyword>
<feature type="compositionally biased region" description="Low complexity" evidence="16">
    <location>
        <begin position="802"/>
        <end position="831"/>
    </location>
</feature>
<evidence type="ECO:0000256" key="11">
    <source>
        <dbReference type="ARBA" id="ARBA00023128"/>
    </source>
</evidence>
<protein>
    <recommendedName>
        <fullName evidence="5">peptidylprolyl isomerase</fullName>
        <ecNumber evidence="5">5.2.1.8</ecNumber>
    </recommendedName>
</protein>
<evidence type="ECO:0000256" key="16">
    <source>
        <dbReference type="SAM" id="MobiDB-lite"/>
    </source>
</evidence>
<keyword evidence="6 15" id="KW-0489">Methyltransferase</keyword>
<keyword evidence="11" id="KW-0496">Mitochondrion</keyword>
<dbReference type="EC" id="5.2.1.8" evidence="5"/>
<feature type="compositionally biased region" description="Low complexity" evidence="16">
    <location>
        <begin position="668"/>
        <end position="683"/>
    </location>
</feature>
<dbReference type="Gene3D" id="3.30.70.330">
    <property type="match status" value="1"/>
</dbReference>
<dbReference type="InterPro" id="IPR002130">
    <property type="entry name" value="Cyclophilin-type_PPIase_dom"/>
</dbReference>
<dbReference type="GO" id="GO:0006396">
    <property type="term" value="P:RNA processing"/>
    <property type="evidence" value="ECO:0007669"/>
    <property type="project" value="UniProtKB-ARBA"/>
</dbReference>
<name>A0A7R8ZGL7_9CRUS</name>
<evidence type="ECO:0000256" key="5">
    <source>
        <dbReference type="ARBA" id="ARBA00013194"/>
    </source>
</evidence>
<comment type="function">
    <text evidence="2">PPIases accelerate the folding of proteins. It catalyzes the cis-trans isomerization of proline imidic peptide bonds in oligopeptides.</text>
</comment>
<feature type="compositionally biased region" description="Low complexity" evidence="16">
    <location>
        <begin position="760"/>
        <end position="778"/>
    </location>
</feature>
<feature type="compositionally biased region" description="Basic and acidic residues" evidence="16">
    <location>
        <begin position="510"/>
        <end position="534"/>
    </location>
</feature>
<dbReference type="InterPro" id="IPR035542">
    <property type="entry name" value="CRIP"/>
</dbReference>
<dbReference type="SUPFAM" id="SSF54928">
    <property type="entry name" value="RNA-binding domain, RBD"/>
    <property type="match status" value="1"/>
</dbReference>
<feature type="binding site" evidence="15">
    <location>
        <position position="1206"/>
    </location>
    <ligand>
        <name>S-adenosyl-L-methionine</name>
        <dbReference type="ChEBI" id="CHEBI:59789"/>
    </ligand>
</feature>
<dbReference type="EMBL" id="OB660105">
    <property type="protein sequence ID" value="CAD7222797.1"/>
    <property type="molecule type" value="Genomic_DNA"/>
</dbReference>
<comment type="similarity">
    <text evidence="15">Belongs to the class I-like SAM-binding methyltransferase superfamily. RsmB/NOP family.</text>
</comment>
<evidence type="ECO:0000313" key="17">
    <source>
        <dbReference type="EMBL" id="CAD7222797.1"/>
    </source>
</evidence>
<feature type="compositionally biased region" description="Low complexity" evidence="16">
    <location>
        <begin position="546"/>
        <end position="563"/>
    </location>
</feature>
<dbReference type="InterPro" id="IPR001678">
    <property type="entry name" value="MeTrfase_RsmB-F_NOP2_dom"/>
</dbReference>
<dbReference type="InterPro" id="IPR012677">
    <property type="entry name" value="Nucleotide-bd_a/b_plait_sf"/>
</dbReference>
<keyword evidence="13" id="KW-0539">Nucleus</keyword>
<dbReference type="Gene3D" id="2.40.100.10">
    <property type="entry name" value="Cyclophilin-like"/>
    <property type="match status" value="1"/>
</dbReference>
<dbReference type="SUPFAM" id="SSF53335">
    <property type="entry name" value="S-adenosyl-L-methionine-dependent methyltransferases"/>
    <property type="match status" value="1"/>
</dbReference>
<dbReference type="PROSITE" id="PS50102">
    <property type="entry name" value="RRM"/>
    <property type="match status" value="1"/>
</dbReference>
<gene>
    <name evidence="17" type="ORF">CTOB1V02_LOCUS794</name>
</gene>
<dbReference type="PROSITE" id="PS50072">
    <property type="entry name" value="CSA_PPIASE_2"/>
    <property type="match status" value="1"/>
</dbReference>
<feature type="region of interest" description="Disordered" evidence="16">
    <location>
        <begin position="349"/>
        <end position="585"/>
    </location>
</feature>
<feature type="binding site" evidence="15">
    <location>
        <begin position="1152"/>
        <end position="1158"/>
    </location>
    <ligand>
        <name>S-adenosyl-L-methionine</name>
        <dbReference type="ChEBI" id="CHEBI:59789"/>
    </ligand>
</feature>
<dbReference type="Gene3D" id="6.20.240.40">
    <property type="match status" value="1"/>
</dbReference>
<feature type="compositionally biased region" description="Acidic residues" evidence="16">
    <location>
        <begin position="684"/>
        <end position="703"/>
    </location>
</feature>
<dbReference type="InterPro" id="IPR035538">
    <property type="entry name" value="Cyclophilin_PPIL4"/>
</dbReference>
<keyword evidence="12" id="KW-0413">Isomerase</keyword>
<evidence type="ECO:0000256" key="2">
    <source>
        <dbReference type="ARBA" id="ARBA00002388"/>
    </source>
</evidence>
<feature type="compositionally biased region" description="Gly residues" evidence="16">
    <location>
        <begin position="384"/>
        <end position="416"/>
    </location>
</feature>
<dbReference type="PROSITE" id="PS51686">
    <property type="entry name" value="SAM_MT_RSMB_NOP"/>
    <property type="match status" value="1"/>
</dbReference>
<evidence type="ECO:0000256" key="12">
    <source>
        <dbReference type="ARBA" id="ARBA00023235"/>
    </source>
</evidence>
<feature type="compositionally biased region" description="Gly residues" evidence="16">
    <location>
        <begin position="359"/>
        <end position="372"/>
    </location>
</feature>
<comment type="subcellular location">
    <subcellularLocation>
        <location evidence="4">Mitochondrion</location>
    </subcellularLocation>
    <subcellularLocation>
        <location evidence="3">Nucleus</location>
    </subcellularLocation>
</comment>
<dbReference type="PANTHER" id="PTHR45843:SF1">
    <property type="entry name" value="PEPTIDYL-PROLYL CIS-TRANS ISOMERASE-LIKE 4"/>
    <property type="match status" value="1"/>
</dbReference>
<keyword evidence="10" id="KW-0697">Rotamase</keyword>
<dbReference type="OrthoDB" id="2083at2759"/>
<dbReference type="InterPro" id="IPR000504">
    <property type="entry name" value="RRM_dom"/>
</dbReference>
<dbReference type="InterPro" id="IPR035979">
    <property type="entry name" value="RBD_domain_sf"/>
</dbReference>
<dbReference type="PRINTS" id="PR02008">
    <property type="entry name" value="RCMTFAMILY"/>
</dbReference>
<evidence type="ECO:0000256" key="3">
    <source>
        <dbReference type="ARBA" id="ARBA00004123"/>
    </source>
</evidence>
<feature type="binding site" evidence="15">
    <location>
        <position position="1175"/>
    </location>
    <ligand>
        <name>S-adenosyl-L-methionine</name>
        <dbReference type="ChEBI" id="CHEBI:59789"/>
    </ligand>
</feature>
<evidence type="ECO:0000256" key="15">
    <source>
        <dbReference type="PROSITE-ProRule" id="PRU01023"/>
    </source>
</evidence>
<dbReference type="GO" id="GO:0008173">
    <property type="term" value="F:RNA methyltransferase activity"/>
    <property type="evidence" value="ECO:0007669"/>
    <property type="project" value="InterPro"/>
</dbReference>
<dbReference type="InterPro" id="IPR029063">
    <property type="entry name" value="SAM-dependent_MTases_sf"/>
</dbReference>
<evidence type="ECO:0000256" key="10">
    <source>
        <dbReference type="ARBA" id="ARBA00023110"/>
    </source>
</evidence>
<feature type="compositionally biased region" description="Low complexity" evidence="16">
    <location>
        <begin position="373"/>
        <end position="383"/>
    </location>
</feature>
<feature type="active site" description="Nucleophile" evidence="15">
    <location>
        <position position="1281"/>
    </location>
</feature>
<accession>A0A7R8ZGL7</accession>
<feature type="region of interest" description="Disordered" evidence="16">
    <location>
        <begin position="759"/>
        <end position="845"/>
    </location>
</feature>
<dbReference type="SUPFAM" id="SSF50891">
    <property type="entry name" value="Cyclophilin-like"/>
    <property type="match status" value="1"/>
</dbReference>
<evidence type="ECO:0000256" key="14">
    <source>
        <dbReference type="PROSITE-ProRule" id="PRU00176"/>
    </source>
</evidence>
<dbReference type="GO" id="GO:0003755">
    <property type="term" value="F:peptidyl-prolyl cis-trans isomerase activity"/>
    <property type="evidence" value="ECO:0007669"/>
    <property type="project" value="UniProtKB-KW"/>
</dbReference>
<dbReference type="GO" id="GO:0005634">
    <property type="term" value="C:nucleus"/>
    <property type="evidence" value="ECO:0007669"/>
    <property type="project" value="UniProtKB-SubCell"/>
</dbReference>
<feature type="binding site" evidence="15">
    <location>
        <position position="1226"/>
    </location>
    <ligand>
        <name>S-adenosyl-L-methionine</name>
        <dbReference type="ChEBI" id="CHEBI:59789"/>
    </ligand>
</feature>
<keyword evidence="7 15" id="KW-0808">Transferase</keyword>
<dbReference type="Pfam" id="PF00160">
    <property type="entry name" value="Pro_isomerase"/>
    <property type="match status" value="1"/>
</dbReference>
<evidence type="ECO:0000256" key="1">
    <source>
        <dbReference type="ARBA" id="ARBA00000971"/>
    </source>
</evidence>
<dbReference type="Gene3D" id="3.40.50.150">
    <property type="entry name" value="Vaccinia Virus protein VP39"/>
    <property type="match status" value="1"/>
</dbReference>
<dbReference type="CDD" id="cd12235">
    <property type="entry name" value="RRM_PPIL4"/>
    <property type="match status" value="1"/>
</dbReference>
<dbReference type="GO" id="GO:0001510">
    <property type="term" value="P:RNA methylation"/>
    <property type="evidence" value="ECO:0007669"/>
    <property type="project" value="InterPro"/>
</dbReference>
<evidence type="ECO:0000256" key="4">
    <source>
        <dbReference type="ARBA" id="ARBA00004173"/>
    </source>
</evidence>
<reference evidence="17" key="1">
    <citation type="submission" date="2020-11" db="EMBL/GenBank/DDBJ databases">
        <authorList>
            <person name="Tran Van P."/>
        </authorList>
    </citation>
    <scope>NUCLEOTIDE SEQUENCE</scope>
</reference>
<dbReference type="CDD" id="cd01921">
    <property type="entry name" value="cyclophilin_RRM"/>
    <property type="match status" value="1"/>
</dbReference>